<accession>A0A1H7TVR6</accession>
<proteinExistence type="predicted"/>
<name>A0A1H7TVR6_HALLR</name>
<evidence type="ECO:0000313" key="1">
    <source>
        <dbReference type="EMBL" id="SEL88027.1"/>
    </source>
</evidence>
<organism evidence="1 2">
    <name type="scientific">Haloferax larsenii</name>
    <dbReference type="NCBI Taxonomy" id="302484"/>
    <lineage>
        <taxon>Archaea</taxon>
        <taxon>Methanobacteriati</taxon>
        <taxon>Methanobacteriota</taxon>
        <taxon>Stenosarchaea group</taxon>
        <taxon>Halobacteria</taxon>
        <taxon>Halobacteriales</taxon>
        <taxon>Haloferacaceae</taxon>
        <taxon>Haloferax</taxon>
    </lineage>
</organism>
<dbReference type="Proteomes" id="UP000183894">
    <property type="component" value="Unassembled WGS sequence"/>
</dbReference>
<gene>
    <name evidence="1" type="ORF">SAMN04488691_11049</name>
</gene>
<evidence type="ECO:0000313" key="2">
    <source>
        <dbReference type="Proteomes" id="UP000183894"/>
    </source>
</evidence>
<dbReference type="EMBL" id="FOAD01000010">
    <property type="protein sequence ID" value="SEL88027.1"/>
    <property type="molecule type" value="Genomic_DNA"/>
</dbReference>
<dbReference type="AlphaFoldDB" id="A0A1H7TVR6"/>
<reference evidence="1 2" key="1">
    <citation type="submission" date="2016-10" db="EMBL/GenBank/DDBJ databases">
        <authorList>
            <person name="de Groot N.N."/>
        </authorList>
    </citation>
    <scope>NUCLEOTIDE SEQUENCE [LARGE SCALE GENOMIC DNA]</scope>
    <source>
        <strain evidence="1 2">CDM_5</strain>
    </source>
</reference>
<protein>
    <submittedName>
        <fullName evidence="1">Uncharacterized protein</fullName>
    </submittedName>
</protein>
<sequence>MMRGPVYDLLIENSVLCIKWHDLALLSIKRGLASNIYKLSFERFDSLRRDLMSGSDLHPEFSTVLTTVSDW</sequence>